<evidence type="ECO:0000256" key="3">
    <source>
        <dbReference type="ARBA" id="ARBA00023163"/>
    </source>
</evidence>
<dbReference type="InterPro" id="IPR001761">
    <property type="entry name" value="Peripla_BP/Lac1_sug-bd_dom"/>
</dbReference>
<dbReference type="InterPro" id="IPR028082">
    <property type="entry name" value="Peripla_BP_I"/>
</dbReference>
<evidence type="ECO:0000313" key="5">
    <source>
        <dbReference type="EMBL" id="ATG55813.1"/>
    </source>
</evidence>
<keyword evidence="6" id="KW-1185">Reference proteome</keyword>
<dbReference type="Proteomes" id="UP000217889">
    <property type="component" value="Chromosome"/>
</dbReference>
<gene>
    <name evidence="5" type="ORF">CFK41_14290</name>
</gene>
<feature type="domain" description="HTH lacI-type" evidence="4">
    <location>
        <begin position="2"/>
        <end position="55"/>
    </location>
</feature>
<organism evidence="5 6">
    <name type="scientific">Brachybacterium ginsengisoli</name>
    <dbReference type="NCBI Taxonomy" id="1331682"/>
    <lineage>
        <taxon>Bacteria</taxon>
        <taxon>Bacillati</taxon>
        <taxon>Actinomycetota</taxon>
        <taxon>Actinomycetes</taxon>
        <taxon>Micrococcales</taxon>
        <taxon>Dermabacteraceae</taxon>
        <taxon>Brachybacterium</taxon>
    </lineage>
</organism>
<dbReference type="EMBL" id="CP023564">
    <property type="protein sequence ID" value="ATG55813.1"/>
    <property type="molecule type" value="Genomic_DNA"/>
</dbReference>
<accession>A0A291H024</accession>
<sequence>MTSYKDIRAETGLALSTISKHFNGLPIRPENRAAIEAAAARLDYRPNVLASGLRSQRSRTVGVLLPVLDNGFHLALIAGVEAALRPAGLSVIVSSSPDAAVGAAELLRTRQVDGIIAVASPHDLEALRRAAQEIPVVLIDWEADVPGSDGVYLDNREAGRIAARHLLDHGHRALAVVGGDRSISTTNDRTEGFLVEAAGAGAELAPELVTSGPLTIEQGRRAMGEILLQRRRPTAVFSSNYELTLGAVIAMNDSGLRIGEDISLVGFDATDLARATQPTLTLIEQPEHEIAAQAAARIRARLEGGPSSRPERVVLAPRLVTGGSVRRR</sequence>
<dbReference type="Gene3D" id="1.10.260.40">
    <property type="entry name" value="lambda repressor-like DNA-binding domains"/>
    <property type="match status" value="1"/>
</dbReference>
<dbReference type="OrthoDB" id="9785139at2"/>
<dbReference type="CDD" id="cd06267">
    <property type="entry name" value="PBP1_LacI_sugar_binding-like"/>
    <property type="match status" value="1"/>
</dbReference>
<dbReference type="PANTHER" id="PTHR30146:SF109">
    <property type="entry name" value="HTH-TYPE TRANSCRIPTIONAL REGULATOR GALS"/>
    <property type="match status" value="1"/>
</dbReference>
<dbReference type="GO" id="GO:0000976">
    <property type="term" value="F:transcription cis-regulatory region binding"/>
    <property type="evidence" value="ECO:0007669"/>
    <property type="project" value="TreeGrafter"/>
</dbReference>
<dbReference type="InterPro" id="IPR000843">
    <property type="entry name" value="HTH_LacI"/>
</dbReference>
<dbReference type="SUPFAM" id="SSF47413">
    <property type="entry name" value="lambda repressor-like DNA-binding domains"/>
    <property type="match status" value="1"/>
</dbReference>
<dbReference type="PROSITE" id="PS50932">
    <property type="entry name" value="HTH_LACI_2"/>
    <property type="match status" value="1"/>
</dbReference>
<protein>
    <submittedName>
        <fullName evidence="5">LacI family transcriptional regulator</fullName>
    </submittedName>
</protein>
<dbReference type="Pfam" id="PF00532">
    <property type="entry name" value="Peripla_BP_1"/>
    <property type="match status" value="1"/>
</dbReference>
<evidence type="ECO:0000256" key="1">
    <source>
        <dbReference type="ARBA" id="ARBA00023015"/>
    </source>
</evidence>
<dbReference type="RefSeq" id="WP_096800273.1">
    <property type="nucleotide sequence ID" value="NZ_CP023564.1"/>
</dbReference>
<dbReference type="SUPFAM" id="SSF53822">
    <property type="entry name" value="Periplasmic binding protein-like I"/>
    <property type="match status" value="1"/>
</dbReference>
<dbReference type="Gene3D" id="3.40.50.2300">
    <property type="match status" value="2"/>
</dbReference>
<evidence type="ECO:0000259" key="4">
    <source>
        <dbReference type="PROSITE" id="PS50932"/>
    </source>
</evidence>
<dbReference type="AlphaFoldDB" id="A0A291H024"/>
<keyword evidence="2" id="KW-0238">DNA-binding</keyword>
<dbReference type="InterPro" id="IPR010982">
    <property type="entry name" value="Lambda_DNA-bd_dom_sf"/>
</dbReference>
<keyword evidence="3" id="KW-0804">Transcription</keyword>
<dbReference type="PANTHER" id="PTHR30146">
    <property type="entry name" value="LACI-RELATED TRANSCRIPTIONAL REPRESSOR"/>
    <property type="match status" value="1"/>
</dbReference>
<name>A0A291H024_9MICO</name>
<evidence type="ECO:0000313" key="6">
    <source>
        <dbReference type="Proteomes" id="UP000217889"/>
    </source>
</evidence>
<proteinExistence type="predicted"/>
<reference evidence="5 6" key="1">
    <citation type="journal article" date="2014" name="Int. J. Syst. Evol. Microbiol.">
        <title>Brachybacterium ginsengisoli sp. nov., isolated from soil of a ginseng field.</title>
        <authorList>
            <person name="Hoang V.A."/>
            <person name="Kim Y.J."/>
            <person name="Nguyen N.L."/>
            <person name="Yang D.C."/>
        </authorList>
    </citation>
    <scope>NUCLEOTIDE SEQUENCE [LARGE SCALE GENOMIC DNA]</scope>
    <source>
        <strain evidence="5 6">DCY80</strain>
    </source>
</reference>
<dbReference type="SMART" id="SM00354">
    <property type="entry name" value="HTH_LACI"/>
    <property type="match status" value="1"/>
</dbReference>
<evidence type="ECO:0000256" key="2">
    <source>
        <dbReference type="ARBA" id="ARBA00023125"/>
    </source>
</evidence>
<dbReference type="KEGG" id="bgg:CFK41_14290"/>
<keyword evidence="1" id="KW-0805">Transcription regulation</keyword>
<dbReference type="GO" id="GO:0003700">
    <property type="term" value="F:DNA-binding transcription factor activity"/>
    <property type="evidence" value="ECO:0007669"/>
    <property type="project" value="TreeGrafter"/>
</dbReference>